<keyword evidence="3" id="KW-0808">Transferase</keyword>
<gene>
    <name evidence="3" type="ORF">NITMOv2_3406</name>
</gene>
<sequence length="412" mass="46337">MGHSGCRWCGAELYAELVDLGMSPLCETFLTADQLNQAERFYPLRVFICDRCFLVQMPQYVSPEDIFSAEYSYFSSYSDSWLRHAKKFADGMVARLQLSPSSQVVEIGSNDGYLLQYFAERRIPVLGVEPAEGVARAAEGKGVPTIKRFFNRRTASELVEAGLRADLLVANNVVPHVPQLADFIEGVRVILKPAGVLSMEFPYVLRLLAGNQFDTIYHEHLSYFSFHAVERMLAAHHMAVFDVEELRSHGGSLRLYACHAGDRSKPMSDRVSMLRGEEGAAGVTTLQYYASFKKRVRDVKHQLLEFLIKAKRAGKSMAGYGAPGKGNTLLNYCGIRTDFLDYLVDRNPVKHHKYTPGTHIPIHPVETIGATKPDYLLILPWNLTEEITQQMAYIREWGGRFVVPIPTVQVIP</sequence>
<dbReference type="Pfam" id="PF13489">
    <property type="entry name" value="Methyltransf_23"/>
    <property type="match status" value="1"/>
</dbReference>
<evidence type="ECO:0000313" key="3">
    <source>
        <dbReference type="EMBL" id="ALA59798.1"/>
    </source>
</evidence>
<proteinExistence type="predicted"/>
<evidence type="ECO:0000259" key="1">
    <source>
        <dbReference type="Pfam" id="PF08421"/>
    </source>
</evidence>
<dbReference type="PANTHER" id="PTHR43861">
    <property type="entry name" value="TRANS-ACONITATE 2-METHYLTRANSFERASE-RELATED"/>
    <property type="match status" value="1"/>
</dbReference>
<feature type="domain" description="Methyltransferase putative zinc binding" evidence="1">
    <location>
        <begin position="6"/>
        <end position="67"/>
    </location>
</feature>
<keyword evidence="3" id="KW-0489">Methyltransferase</keyword>
<dbReference type="AlphaFoldDB" id="A0A0K2GFR1"/>
<dbReference type="Proteomes" id="UP000069205">
    <property type="component" value="Chromosome"/>
</dbReference>
<dbReference type="InterPro" id="IPR013691">
    <property type="entry name" value="MeTrfase_14"/>
</dbReference>
<dbReference type="PATRIC" id="fig|42253.5.peg.3360"/>
<reference evidence="3 4" key="1">
    <citation type="journal article" date="2015" name="Proc. Natl. Acad. Sci. U.S.A.">
        <title>Expanded metabolic versatility of ubiquitous nitrite-oxidizing bacteria from the genus Nitrospira.</title>
        <authorList>
            <person name="Koch H."/>
            <person name="Lucker S."/>
            <person name="Albertsen M."/>
            <person name="Kitzinger K."/>
            <person name="Herbold C."/>
            <person name="Spieck E."/>
            <person name="Nielsen P.H."/>
            <person name="Wagner M."/>
            <person name="Daims H."/>
        </authorList>
    </citation>
    <scope>NUCLEOTIDE SEQUENCE [LARGE SCALE GENOMIC DNA]</scope>
    <source>
        <strain evidence="3 4">NSP M-1</strain>
    </source>
</reference>
<name>A0A0K2GFR1_NITMO</name>
<evidence type="ECO:0000259" key="2">
    <source>
        <dbReference type="Pfam" id="PF08484"/>
    </source>
</evidence>
<feature type="domain" description="C-methyltransferase" evidence="2">
    <location>
        <begin position="248"/>
        <end position="406"/>
    </location>
</feature>
<keyword evidence="4" id="KW-1185">Reference proteome</keyword>
<dbReference type="STRING" id="42253.NITMOv2_3406"/>
<evidence type="ECO:0000313" key="4">
    <source>
        <dbReference type="Proteomes" id="UP000069205"/>
    </source>
</evidence>
<accession>A0A0K2GFR1</accession>
<dbReference type="InterPro" id="IPR038576">
    <property type="entry name" value="Methyltransf_Zn-bd_dom_put_sf"/>
</dbReference>
<dbReference type="PANTHER" id="PTHR43861:SF5">
    <property type="entry name" value="BLL5978 PROTEIN"/>
    <property type="match status" value="1"/>
</dbReference>
<dbReference type="GO" id="GO:0032259">
    <property type="term" value="P:methylation"/>
    <property type="evidence" value="ECO:0007669"/>
    <property type="project" value="UniProtKB-KW"/>
</dbReference>
<organism evidence="3 4">
    <name type="scientific">Nitrospira moscoviensis</name>
    <dbReference type="NCBI Taxonomy" id="42253"/>
    <lineage>
        <taxon>Bacteria</taxon>
        <taxon>Pseudomonadati</taxon>
        <taxon>Nitrospirota</taxon>
        <taxon>Nitrospiria</taxon>
        <taxon>Nitrospirales</taxon>
        <taxon>Nitrospiraceae</taxon>
        <taxon>Nitrospira</taxon>
    </lineage>
</organism>
<dbReference type="SUPFAM" id="SSF53335">
    <property type="entry name" value="S-adenosyl-L-methionine-dependent methyltransferases"/>
    <property type="match status" value="1"/>
</dbReference>
<dbReference type="GO" id="GO:0008168">
    <property type="term" value="F:methyltransferase activity"/>
    <property type="evidence" value="ECO:0007669"/>
    <property type="project" value="UniProtKB-KW"/>
</dbReference>
<dbReference type="OrthoDB" id="9815644at2"/>
<dbReference type="InterPro" id="IPR029063">
    <property type="entry name" value="SAM-dependent_MTases_sf"/>
</dbReference>
<dbReference type="Pfam" id="PF08484">
    <property type="entry name" value="Methyltransf_14"/>
    <property type="match status" value="1"/>
</dbReference>
<dbReference type="Pfam" id="PF08421">
    <property type="entry name" value="Methyltransf_13"/>
    <property type="match status" value="1"/>
</dbReference>
<dbReference type="InterPro" id="IPR013630">
    <property type="entry name" value="Methyltransf_Zn-bd_dom_put"/>
</dbReference>
<dbReference type="Gene3D" id="3.40.50.150">
    <property type="entry name" value="Vaccinia Virus protein VP39"/>
    <property type="match status" value="1"/>
</dbReference>
<protein>
    <submittedName>
        <fullName evidence="3">Methyltransferase family protein</fullName>
    </submittedName>
</protein>
<dbReference type="Gene3D" id="3.40.50.720">
    <property type="entry name" value="NAD(P)-binding Rossmann-like Domain"/>
    <property type="match status" value="1"/>
</dbReference>
<dbReference type="KEGG" id="nmv:NITMOv2_3406"/>
<dbReference type="Gene3D" id="6.20.50.110">
    <property type="entry name" value="Methyltransferase, zinc-binding domain"/>
    <property type="match status" value="1"/>
</dbReference>
<dbReference type="RefSeq" id="WP_053380751.1">
    <property type="nucleotide sequence ID" value="NZ_CP011801.1"/>
</dbReference>
<dbReference type="EMBL" id="CP011801">
    <property type="protein sequence ID" value="ALA59798.1"/>
    <property type="molecule type" value="Genomic_DNA"/>
</dbReference>
<dbReference type="CDD" id="cd02440">
    <property type="entry name" value="AdoMet_MTases"/>
    <property type="match status" value="1"/>
</dbReference>